<reference evidence="8 9" key="1">
    <citation type="submission" date="2019-04" db="EMBL/GenBank/DDBJ databases">
        <title>An improved genome assembly and genetic linkage map for asparagus bean, Vigna unguiculata ssp. sesquipedialis.</title>
        <authorList>
            <person name="Xia Q."/>
            <person name="Zhang R."/>
            <person name="Dong Y."/>
        </authorList>
    </citation>
    <scope>NUCLEOTIDE SEQUENCE [LARGE SCALE GENOMIC DNA]</scope>
    <source>
        <tissue evidence="8">Leaf</tissue>
    </source>
</reference>
<dbReference type="Pfam" id="PF00010">
    <property type="entry name" value="HLH"/>
    <property type="match status" value="1"/>
</dbReference>
<evidence type="ECO:0000256" key="6">
    <source>
        <dbReference type="SAM" id="MobiDB-lite"/>
    </source>
</evidence>
<comment type="subcellular location">
    <subcellularLocation>
        <location evidence="1">Nucleus</location>
    </subcellularLocation>
</comment>
<dbReference type="GO" id="GO:0046983">
    <property type="term" value="F:protein dimerization activity"/>
    <property type="evidence" value="ECO:0007669"/>
    <property type="project" value="InterPro"/>
</dbReference>
<dbReference type="GO" id="GO:0003677">
    <property type="term" value="F:DNA binding"/>
    <property type="evidence" value="ECO:0007669"/>
    <property type="project" value="UniProtKB-KW"/>
</dbReference>
<gene>
    <name evidence="8" type="ORF">DEO72_LG7g256</name>
</gene>
<proteinExistence type="predicted"/>
<evidence type="ECO:0000313" key="9">
    <source>
        <dbReference type="Proteomes" id="UP000501690"/>
    </source>
</evidence>
<keyword evidence="5" id="KW-0539">Nucleus</keyword>
<dbReference type="SUPFAM" id="SSF47459">
    <property type="entry name" value="HLH, helix-loop-helix DNA-binding domain"/>
    <property type="match status" value="1"/>
</dbReference>
<evidence type="ECO:0000256" key="4">
    <source>
        <dbReference type="ARBA" id="ARBA00023163"/>
    </source>
</evidence>
<dbReference type="GO" id="GO:0005634">
    <property type="term" value="C:nucleus"/>
    <property type="evidence" value="ECO:0007669"/>
    <property type="project" value="UniProtKB-SubCell"/>
</dbReference>
<dbReference type="Proteomes" id="UP000501690">
    <property type="component" value="Linkage Group LG7"/>
</dbReference>
<evidence type="ECO:0000256" key="1">
    <source>
        <dbReference type="ARBA" id="ARBA00004123"/>
    </source>
</evidence>
<protein>
    <submittedName>
        <fullName evidence="8">Phytochrome-interacting factor 3</fullName>
    </submittedName>
</protein>
<dbReference type="InterPro" id="IPR011598">
    <property type="entry name" value="bHLH_dom"/>
</dbReference>
<dbReference type="PROSITE" id="PS50888">
    <property type="entry name" value="BHLH"/>
    <property type="match status" value="1"/>
</dbReference>
<dbReference type="InterPro" id="IPR031066">
    <property type="entry name" value="bHLH_ALC-like_plant"/>
</dbReference>
<dbReference type="AlphaFoldDB" id="A0A4D6MDC1"/>
<dbReference type="EMBL" id="CP039351">
    <property type="protein sequence ID" value="QCD98977.1"/>
    <property type="molecule type" value="Genomic_DNA"/>
</dbReference>
<dbReference type="Gramene" id="Vigun08g025600.3.v1.2">
    <property type="protein sequence ID" value="Vigun08g025600.3.v1.2"/>
    <property type="gene ID" value="Vigun08g025600.v1.2"/>
</dbReference>
<dbReference type="FunFam" id="4.10.280.10:FF:000004">
    <property type="entry name" value="Basic helix-loop-helix transcription factor"/>
    <property type="match status" value="1"/>
</dbReference>
<evidence type="ECO:0000256" key="5">
    <source>
        <dbReference type="ARBA" id="ARBA00023242"/>
    </source>
</evidence>
<feature type="compositionally biased region" description="Polar residues" evidence="6">
    <location>
        <begin position="9"/>
        <end position="32"/>
    </location>
</feature>
<keyword evidence="4" id="KW-0804">Transcription</keyword>
<dbReference type="OrthoDB" id="690068at2759"/>
<evidence type="ECO:0000256" key="3">
    <source>
        <dbReference type="ARBA" id="ARBA00023125"/>
    </source>
</evidence>
<dbReference type="CDD" id="cd11445">
    <property type="entry name" value="bHLH_AtPIF_like"/>
    <property type="match status" value="1"/>
</dbReference>
<keyword evidence="3" id="KW-0238">DNA-binding</keyword>
<dbReference type="Gene3D" id="4.10.280.10">
    <property type="entry name" value="Helix-loop-helix DNA-binding domain"/>
    <property type="match status" value="1"/>
</dbReference>
<dbReference type="PANTHER" id="PTHR45855">
    <property type="entry name" value="TRANSCRIPTION FACTOR PIF1-RELATED"/>
    <property type="match status" value="1"/>
</dbReference>
<dbReference type="InterPro" id="IPR047265">
    <property type="entry name" value="PIF1-like_bHLH"/>
</dbReference>
<dbReference type="PANTHER" id="PTHR45855:SF72">
    <property type="entry name" value="HELIX LOOP HELIX DNA-BINDING DOMAIN PROTEIN"/>
    <property type="match status" value="1"/>
</dbReference>
<evidence type="ECO:0000259" key="7">
    <source>
        <dbReference type="PROSITE" id="PS50888"/>
    </source>
</evidence>
<evidence type="ECO:0000313" key="8">
    <source>
        <dbReference type="EMBL" id="QCD98977.1"/>
    </source>
</evidence>
<feature type="domain" description="BHLH" evidence="7">
    <location>
        <begin position="122"/>
        <end position="171"/>
    </location>
</feature>
<keyword evidence="2" id="KW-0805">Transcription regulation</keyword>
<organism evidence="8 9">
    <name type="scientific">Vigna unguiculata</name>
    <name type="common">Cowpea</name>
    <dbReference type="NCBI Taxonomy" id="3917"/>
    <lineage>
        <taxon>Eukaryota</taxon>
        <taxon>Viridiplantae</taxon>
        <taxon>Streptophyta</taxon>
        <taxon>Embryophyta</taxon>
        <taxon>Tracheophyta</taxon>
        <taxon>Spermatophyta</taxon>
        <taxon>Magnoliopsida</taxon>
        <taxon>eudicotyledons</taxon>
        <taxon>Gunneridae</taxon>
        <taxon>Pentapetalae</taxon>
        <taxon>rosids</taxon>
        <taxon>fabids</taxon>
        <taxon>Fabales</taxon>
        <taxon>Fabaceae</taxon>
        <taxon>Papilionoideae</taxon>
        <taxon>50 kb inversion clade</taxon>
        <taxon>NPAAA clade</taxon>
        <taxon>indigoferoid/millettioid clade</taxon>
        <taxon>Phaseoleae</taxon>
        <taxon>Vigna</taxon>
    </lineage>
</organism>
<evidence type="ECO:0000256" key="2">
    <source>
        <dbReference type="ARBA" id="ARBA00023015"/>
    </source>
</evidence>
<sequence length="296" mass="32991">MAGGDMHQPQPSHGRTFPPNSEDFSTFFNQLLHNPPTLGMDPNHSASDFTPNNLNNNNNNIHVPSPPSTFHFSHPHHYIPATDANTFKQHNHNHNPDFTSAEKSVEARKPVPPPRSSSKRSRAAEFHNLSEKRRRSRINEKMKALQNLIPNSNKTDKASMLDEAIEYLKQLQLQVQMLMMRNGLSLHPMSLPGELRPVMMPQTGLNLDENDGLQNSTSAIASSSNEESLVRHAFSFPKQCSISDQSLVVPSVTRLATSNAPSTFQPPIKDTTLYDNMPQLFMDAPKIGKDPSSDLS</sequence>
<keyword evidence="9" id="KW-1185">Reference proteome</keyword>
<accession>A0A4D6MDC1</accession>
<dbReference type="SMART" id="SM00353">
    <property type="entry name" value="HLH"/>
    <property type="match status" value="1"/>
</dbReference>
<feature type="compositionally biased region" description="Basic and acidic residues" evidence="6">
    <location>
        <begin position="122"/>
        <end position="134"/>
    </location>
</feature>
<name>A0A4D6MDC1_VIGUN</name>
<dbReference type="InterPro" id="IPR036638">
    <property type="entry name" value="HLH_DNA-bd_sf"/>
</dbReference>
<dbReference type="Gramene" id="Vigun08g025600.1.v1.2">
    <property type="protein sequence ID" value="Vigun08g025600.1.v1.2"/>
    <property type="gene ID" value="Vigun08g025600.v1.2"/>
</dbReference>
<feature type="region of interest" description="Disordered" evidence="6">
    <location>
        <begin position="1"/>
        <end position="134"/>
    </location>
</feature>